<dbReference type="RefSeq" id="WP_060687702.1">
    <property type="nucleotide sequence ID" value="NZ_LGKN01000007.1"/>
</dbReference>
<dbReference type="Pfam" id="PF01230">
    <property type="entry name" value="HIT"/>
    <property type="match status" value="1"/>
</dbReference>
<name>A0A0P6Y524_9CHLR</name>
<dbReference type="InterPro" id="IPR011146">
    <property type="entry name" value="HIT-like"/>
</dbReference>
<dbReference type="PROSITE" id="PS51084">
    <property type="entry name" value="HIT_2"/>
    <property type="match status" value="1"/>
</dbReference>
<evidence type="ECO:0000259" key="4">
    <source>
        <dbReference type="PROSITE" id="PS51084"/>
    </source>
</evidence>
<dbReference type="SUPFAM" id="SSF54197">
    <property type="entry name" value="HIT-like"/>
    <property type="match status" value="1"/>
</dbReference>
<organism evidence="5 6">
    <name type="scientific">Ardenticatena maritima</name>
    <dbReference type="NCBI Taxonomy" id="872965"/>
    <lineage>
        <taxon>Bacteria</taxon>
        <taxon>Bacillati</taxon>
        <taxon>Chloroflexota</taxon>
        <taxon>Ardenticatenia</taxon>
        <taxon>Ardenticatenales</taxon>
        <taxon>Ardenticatenaceae</taxon>
        <taxon>Ardenticatena</taxon>
    </lineage>
</organism>
<proteinExistence type="predicted"/>
<dbReference type="InterPro" id="IPR001310">
    <property type="entry name" value="Histidine_triad_HIT"/>
</dbReference>
<reference evidence="5 6" key="1">
    <citation type="submission" date="2015-07" db="EMBL/GenBank/DDBJ databases">
        <title>Whole genome sequence of Ardenticatena maritima DSM 23922.</title>
        <authorList>
            <person name="Hemp J."/>
            <person name="Ward L.M."/>
            <person name="Pace L.A."/>
            <person name="Fischer W.W."/>
        </authorList>
    </citation>
    <scope>NUCLEOTIDE SEQUENCE [LARGE SCALE GENOMIC DNA]</scope>
    <source>
        <strain evidence="5 6">110S</strain>
    </source>
</reference>
<dbReference type="Proteomes" id="UP000050502">
    <property type="component" value="Unassembled WGS sequence"/>
</dbReference>
<protein>
    <recommendedName>
        <fullName evidence="4">HIT domain-containing protein</fullName>
    </recommendedName>
</protein>
<feature type="short sequence motif" description="Histidine triad motif" evidence="2 3">
    <location>
        <begin position="101"/>
        <end position="105"/>
    </location>
</feature>
<dbReference type="PANTHER" id="PTHR23089">
    <property type="entry name" value="HISTIDINE TRIAD HIT PROTEIN"/>
    <property type="match status" value="1"/>
</dbReference>
<accession>A0A0P6Y524</accession>
<feature type="domain" description="HIT" evidence="4">
    <location>
        <begin position="6"/>
        <end position="117"/>
    </location>
</feature>
<evidence type="ECO:0000256" key="3">
    <source>
        <dbReference type="PROSITE-ProRule" id="PRU00464"/>
    </source>
</evidence>
<dbReference type="EMBL" id="LGKN01000007">
    <property type="protein sequence ID" value="KPL86974.1"/>
    <property type="molecule type" value="Genomic_DNA"/>
</dbReference>
<dbReference type="GO" id="GO:0003824">
    <property type="term" value="F:catalytic activity"/>
    <property type="evidence" value="ECO:0007669"/>
    <property type="project" value="InterPro"/>
</dbReference>
<evidence type="ECO:0000256" key="2">
    <source>
        <dbReference type="PIRSR" id="PIRSR601310-3"/>
    </source>
</evidence>
<evidence type="ECO:0000313" key="5">
    <source>
        <dbReference type="EMBL" id="KPL86974.1"/>
    </source>
</evidence>
<dbReference type="CDD" id="cd01276">
    <property type="entry name" value="PKCI_related"/>
    <property type="match status" value="1"/>
</dbReference>
<dbReference type="PRINTS" id="PR00332">
    <property type="entry name" value="HISTRIAD"/>
</dbReference>
<evidence type="ECO:0000256" key="1">
    <source>
        <dbReference type="PIRSR" id="PIRSR601310-1"/>
    </source>
</evidence>
<dbReference type="Gene3D" id="3.30.428.10">
    <property type="entry name" value="HIT-like"/>
    <property type="match status" value="1"/>
</dbReference>
<dbReference type="InterPro" id="IPR019808">
    <property type="entry name" value="Histidine_triad_CS"/>
</dbReference>
<dbReference type="AlphaFoldDB" id="A0A0P6Y524"/>
<sequence>MSQDCIFCKIVQGEIPATIVYQDELATAFRDINPQAPMHVLVVPNRHIDDITALSEADEPLAGHLLRVAAQVAAQEGLATPDRGFRVLVNYGDEGGLVVHHLHVHVLGGRKMGWPPG</sequence>
<feature type="active site" description="Tele-AMP-histidine intermediate" evidence="1">
    <location>
        <position position="103"/>
    </location>
</feature>
<dbReference type="InterPro" id="IPR036265">
    <property type="entry name" value="HIT-like_sf"/>
</dbReference>
<comment type="caution">
    <text evidence="5">The sequence shown here is derived from an EMBL/GenBank/DDBJ whole genome shotgun (WGS) entry which is preliminary data.</text>
</comment>
<dbReference type="PROSITE" id="PS00892">
    <property type="entry name" value="HIT_1"/>
    <property type="match status" value="1"/>
</dbReference>
<evidence type="ECO:0000313" key="6">
    <source>
        <dbReference type="Proteomes" id="UP000050502"/>
    </source>
</evidence>
<dbReference type="PATRIC" id="fig|872965.6.peg.3064"/>
<gene>
    <name evidence="5" type="ORF">SE16_12970</name>
</gene>